<feature type="transmembrane region" description="Helical" evidence="2">
    <location>
        <begin position="153"/>
        <end position="177"/>
    </location>
</feature>
<evidence type="ECO:0000256" key="1">
    <source>
        <dbReference type="SAM" id="MobiDB-lite"/>
    </source>
</evidence>
<dbReference type="EMBL" id="JH993119">
    <property type="protein sequence ID" value="EKX34094.1"/>
    <property type="molecule type" value="Genomic_DNA"/>
</dbReference>
<dbReference type="PaxDb" id="55529-EKX34094"/>
<proteinExistence type="predicted"/>
<evidence type="ECO:0000313" key="4">
    <source>
        <dbReference type="EnsemblProtists" id="EKX34094"/>
    </source>
</evidence>
<evidence type="ECO:0000313" key="3">
    <source>
        <dbReference type="EMBL" id="EKX34094.1"/>
    </source>
</evidence>
<feature type="transmembrane region" description="Helical" evidence="2">
    <location>
        <begin position="229"/>
        <end position="258"/>
    </location>
</feature>
<accession>L1IDV6</accession>
<evidence type="ECO:0000256" key="2">
    <source>
        <dbReference type="SAM" id="Phobius"/>
    </source>
</evidence>
<keyword evidence="5" id="KW-1185">Reference proteome</keyword>
<feature type="region of interest" description="Disordered" evidence="1">
    <location>
        <begin position="264"/>
        <end position="285"/>
    </location>
</feature>
<protein>
    <submittedName>
        <fullName evidence="3 4">Uncharacterized protein</fullName>
    </submittedName>
</protein>
<keyword evidence="2" id="KW-0812">Transmembrane</keyword>
<feature type="transmembrane region" description="Helical" evidence="2">
    <location>
        <begin position="34"/>
        <end position="52"/>
    </location>
</feature>
<reference evidence="5" key="2">
    <citation type="submission" date="2012-11" db="EMBL/GenBank/DDBJ databases">
        <authorList>
            <person name="Kuo A."/>
            <person name="Curtis B.A."/>
            <person name="Tanifuji G."/>
            <person name="Burki F."/>
            <person name="Gruber A."/>
            <person name="Irimia M."/>
            <person name="Maruyama S."/>
            <person name="Arias M.C."/>
            <person name="Ball S.G."/>
            <person name="Gile G.H."/>
            <person name="Hirakawa Y."/>
            <person name="Hopkins J.F."/>
            <person name="Rensing S.A."/>
            <person name="Schmutz J."/>
            <person name="Symeonidi A."/>
            <person name="Elias M."/>
            <person name="Eveleigh R.J."/>
            <person name="Herman E.K."/>
            <person name="Klute M.J."/>
            <person name="Nakayama T."/>
            <person name="Obornik M."/>
            <person name="Reyes-Prieto A."/>
            <person name="Armbrust E.V."/>
            <person name="Aves S.J."/>
            <person name="Beiko R.G."/>
            <person name="Coutinho P."/>
            <person name="Dacks J.B."/>
            <person name="Durnford D.G."/>
            <person name="Fast N.M."/>
            <person name="Green B.R."/>
            <person name="Grisdale C."/>
            <person name="Hempe F."/>
            <person name="Henrissat B."/>
            <person name="Hoppner M.P."/>
            <person name="Ishida K.-I."/>
            <person name="Kim E."/>
            <person name="Koreny L."/>
            <person name="Kroth P.G."/>
            <person name="Liu Y."/>
            <person name="Malik S.-B."/>
            <person name="Maier U.G."/>
            <person name="McRose D."/>
            <person name="Mock T."/>
            <person name="Neilson J.A."/>
            <person name="Onodera N.T."/>
            <person name="Poole A.M."/>
            <person name="Pritham E.J."/>
            <person name="Richards T.A."/>
            <person name="Rocap G."/>
            <person name="Roy S.W."/>
            <person name="Sarai C."/>
            <person name="Schaack S."/>
            <person name="Shirato S."/>
            <person name="Slamovits C.H."/>
            <person name="Spencer D.F."/>
            <person name="Suzuki S."/>
            <person name="Worden A.Z."/>
            <person name="Zauner S."/>
            <person name="Barry K."/>
            <person name="Bell C."/>
            <person name="Bharti A.K."/>
            <person name="Crow J.A."/>
            <person name="Grimwood J."/>
            <person name="Kramer R."/>
            <person name="Lindquist E."/>
            <person name="Lucas S."/>
            <person name="Salamov A."/>
            <person name="McFadden G.I."/>
            <person name="Lane C.E."/>
            <person name="Keeling P.J."/>
            <person name="Gray M.W."/>
            <person name="Grigoriev I.V."/>
            <person name="Archibald J.M."/>
        </authorList>
    </citation>
    <scope>NUCLEOTIDE SEQUENCE</scope>
    <source>
        <strain evidence="5">CCMP2712</strain>
    </source>
</reference>
<dbReference type="HOGENOM" id="CLU_978090_0_0_1"/>
<dbReference type="OrthoDB" id="10550701at2759"/>
<sequence length="285" mass="31148">MPLARMMARSETFQERASTSPGLQAFLDKKGDEHCFSCLYLIAGIVCLYAAIYHGSDFCMDLAQTKLETSLNQITLSSIGSGNSKIQKGASVLKTQSVKKKQTLLDFFDKDMKFASPMLAQANETGSGNNSTSAGTFENDYAEQAFAGRHGWVVTWLLVEGSTALGLPLVSIIMLILRLHENSLVSCILYVVAVFQAIWLIIGCLWVFGGFVPESCIDGRVGDNFAYNTMWWVCAIWLGSMITISMVICCILCFFMGLSSSARSGTSKPQYEQVNSEPSKANNPA</sequence>
<dbReference type="RefSeq" id="XP_005821074.1">
    <property type="nucleotide sequence ID" value="XM_005821017.1"/>
</dbReference>
<name>L1IDV6_GUITC</name>
<reference evidence="3 5" key="1">
    <citation type="journal article" date="2012" name="Nature">
        <title>Algal genomes reveal evolutionary mosaicism and the fate of nucleomorphs.</title>
        <authorList>
            <consortium name="DOE Joint Genome Institute"/>
            <person name="Curtis B.A."/>
            <person name="Tanifuji G."/>
            <person name="Burki F."/>
            <person name="Gruber A."/>
            <person name="Irimia M."/>
            <person name="Maruyama S."/>
            <person name="Arias M.C."/>
            <person name="Ball S.G."/>
            <person name="Gile G.H."/>
            <person name="Hirakawa Y."/>
            <person name="Hopkins J.F."/>
            <person name="Kuo A."/>
            <person name="Rensing S.A."/>
            <person name="Schmutz J."/>
            <person name="Symeonidi A."/>
            <person name="Elias M."/>
            <person name="Eveleigh R.J."/>
            <person name="Herman E.K."/>
            <person name="Klute M.J."/>
            <person name="Nakayama T."/>
            <person name="Obornik M."/>
            <person name="Reyes-Prieto A."/>
            <person name="Armbrust E.V."/>
            <person name="Aves S.J."/>
            <person name="Beiko R.G."/>
            <person name="Coutinho P."/>
            <person name="Dacks J.B."/>
            <person name="Durnford D.G."/>
            <person name="Fast N.M."/>
            <person name="Green B.R."/>
            <person name="Grisdale C.J."/>
            <person name="Hempel F."/>
            <person name="Henrissat B."/>
            <person name="Hoppner M.P."/>
            <person name="Ishida K."/>
            <person name="Kim E."/>
            <person name="Koreny L."/>
            <person name="Kroth P.G."/>
            <person name="Liu Y."/>
            <person name="Malik S.B."/>
            <person name="Maier U.G."/>
            <person name="McRose D."/>
            <person name="Mock T."/>
            <person name="Neilson J.A."/>
            <person name="Onodera N.T."/>
            <person name="Poole A.M."/>
            <person name="Pritham E.J."/>
            <person name="Richards T.A."/>
            <person name="Rocap G."/>
            <person name="Roy S.W."/>
            <person name="Sarai C."/>
            <person name="Schaack S."/>
            <person name="Shirato S."/>
            <person name="Slamovits C.H."/>
            <person name="Spencer D.F."/>
            <person name="Suzuki S."/>
            <person name="Worden A.Z."/>
            <person name="Zauner S."/>
            <person name="Barry K."/>
            <person name="Bell C."/>
            <person name="Bharti A.K."/>
            <person name="Crow J.A."/>
            <person name="Grimwood J."/>
            <person name="Kramer R."/>
            <person name="Lindquist E."/>
            <person name="Lucas S."/>
            <person name="Salamov A."/>
            <person name="McFadden G.I."/>
            <person name="Lane C.E."/>
            <person name="Keeling P.J."/>
            <person name="Gray M.W."/>
            <person name="Grigoriev I.V."/>
            <person name="Archibald J.M."/>
        </authorList>
    </citation>
    <scope>NUCLEOTIDE SEQUENCE</scope>
    <source>
        <strain evidence="3 5">CCMP2712</strain>
    </source>
</reference>
<dbReference type="AlphaFoldDB" id="L1IDV6"/>
<feature type="transmembrane region" description="Helical" evidence="2">
    <location>
        <begin position="184"/>
        <end position="209"/>
    </location>
</feature>
<dbReference type="GeneID" id="17290854"/>
<evidence type="ECO:0000313" key="5">
    <source>
        <dbReference type="Proteomes" id="UP000011087"/>
    </source>
</evidence>
<dbReference type="EnsemblProtists" id="EKX34094">
    <property type="protein sequence ID" value="EKX34094"/>
    <property type="gene ID" value="GUITHDRAFT_166298"/>
</dbReference>
<reference evidence="4" key="3">
    <citation type="submission" date="2016-03" db="UniProtKB">
        <authorList>
            <consortium name="EnsemblProtists"/>
        </authorList>
    </citation>
    <scope>IDENTIFICATION</scope>
</reference>
<gene>
    <name evidence="3" type="ORF">GUITHDRAFT_166298</name>
</gene>
<dbReference type="KEGG" id="gtt:GUITHDRAFT_166298"/>
<dbReference type="Proteomes" id="UP000011087">
    <property type="component" value="Unassembled WGS sequence"/>
</dbReference>
<keyword evidence="2" id="KW-1133">Transmembrane helix</keyword>
<keyword evidence="2" id="KW-0472">Membrane</keyword>
<organism evidence="3">
    <name type="scientific">Guillardia theta (strain CCMP2712)</name>
    <name type="common">Cryptophyte</name>
    <dbReference type="NCBI Taxonomy" id="905079"/>
    <lineage>
        <taxon>Eukaryota</taxon>
        <taxon>Cryptophyceae</taxon>
        <taxon>Pyrenomonadales</taxon>
        <taxon>Geminigeraceae</taxon>
        <taxon>Guillardia</taxon>
    </lineage>
</organism>